<feature type="transmembrane region" description="Helical" evidence="6">
    <location>
        <begin position="322"/>
        <end position="342"/>
    </location>
</feature>
<proteinExistence type="inferred from homology"/>
<gene>
    <name evidence="7" type="ORF">TCLT_LOCUS1664</name>
</gene>
<evidence type="ECO:0000256" key="5">
    <source>
        <dbReference type="ARBA" id="ARBA00023136"/>
    </source>
</evidence>
<accession>A0A158RB21</accession>
<feature type="transmembrane region" description="Helical" evidence="6">
    <location>
        <begin position="61"/>
        <end position="84"/>
    </location>
</feature>
<evidence type="ECO:0000256" key="1">
    <source>
        <dbReference type="ARBA" id="ARBA00004141"/>
    </source>
</evidence>
<dbReference type="InterPro" id="IPR036259">
    <property type="entry name" value="MFS_trans_sf"/>
</dbReference>
<evidence type="ECO:0000313" key="7">
    <source>
        <dbReference type="EMBL" id="VDM97224.1"/>
    </source>
</evidence>
<comment type="subcellular location">
    <subcellularLocation>
        <location evidence="1">Membrane</location>
        <topology evidence="1">Multi-pass membrane protein</topology>
    </subcellularLocation>
</comment>
<organism evidence="9">
    <name type="scientific">Thelazia callipaeda</name>
    <name type="common">Oriental eyeworm</name>
    <name type="synonym">Parasitic nematode</name>
    <dbReference type="NCBI Taxonomy" id="103827"/>
    <lineage>
        <taxon>Eukaryota</taxon>
        <taxon>Metazoa</taxon>
        <taxon>Ecdysozoa</taxon>
        <taxon>Nematoda</taxon>
        <taxon>Chromadorea</taxon>
        <taxon>Rhabditida</taxon>
        <taxon>Spirurina</taxon>
        <taxon>Spiruromorpha</taxon>
        <taxon>Thelazioidea</taxon>
        <taxon>Thelaziidae</taxon>
        <taxon>Thelazia</taxon>
    </lineage>
</organism>
<keyword evidence="3 6" id="KW-0812">Transmembrane</keyword>
<dbReference type="InterPro" id="IPR010291">
    <property type="entry name" value="Ion_channel_UNC-93"/>
</dbReference>
<evidence type="ECO:0000256" key="3">
    <source>
        <dbReference type="ARBA" id="ARBA00022692"/>
    </source>
</evidence>
<dbReference type="GO" id="GO:0016020">
    <property type="term" value="C:membrane"/>
    <property type="evidence" value="ECO:0007669"/>
    <property type="project" value="UniProtKB-SubCell"/>
</dbReference>
<sequence>MKGILENFYAKIGITSELPCVILFGMAFMFVFAGFDTQAYVTETALQSISKIYPDRMSTHAGYYGMCITYFFFTLMTFFTPLVVSYLTAKWTMFLASVFYTIFMLTFMLVNSLIFYMASALMGIAAALIWTGHGVYMKEITASGNESRNSGLHWSINFGSLIFGGILLLIIFREAGEVETLSVEIIRYIFGGLSVFTILSNILFALLPNYSKRCVEKRVTYSTTIGKSIRLFCDAKTYLLAVSFLFMGLSLSFYITIYPSCLFFSKSIIGSCFISYMSNRVLNFGYLPTMLIALPLYFTAFIAIYLAFPFDANLKPTTQPTLTLWLVIGMLICMGDSCWNTLRTAVLTKMYGRENSPQSIATCASFFYSAVLNLHIQILIQALVLLAGSICFAIAWMIHLREIKIVASTKENISIANKNALKY</sequence>
<dbReference type="EMBL" id="UYYF01000235">
    <property type="protein sequence ID" value="VDM97224.1"/>
    <property type="molecule type" value="Genomic_DNA"/>
</dbReference>
<feature type="transmembrane region" description="Helical" evidence="6">
    <location>
        <begin position="286"/>
        <end position="310"/>
    </location>
</feature>
<feature type="transmembrane region" description="Helical" evidence="6">
    <location>
        <begin position="21"/>
        <end position="41"/>
    </location>
</feature>
<keyword evidence="8" id="KW-1185">Reference proteome</keyword>
<evidence type="ECO:0000313" key="9">
    <source>
        <dbReference type="WBParaSite" id="TCLT_0000166301-mRNA-1"/>
    </source>
</evidence>
<feature type="transmembrane region" description="Helical" evidence="6">
    <location>
        <begin position="378"/>
        <end position="398"/>
    </location>
</feature>
<dbReference type="InterPro" id="IPR051617">
    <property type="entry name" value="UNC-93-like_regulator"/>
</dbReference>
<feature type="transmembrane region" description="Helical" evidence="6">
    <location>
        <begin position="91"/>
        <end position="108"/>
    </location>
</feature>
<feature type="transmembrane region" description="Helical" evidence="6">
    <location>
        <begin position="185"/>
        <end position="207"/>
    </location>
</feature>
<dbReference type="Gene3D" id="1.20.1250.20">
    <property type="entry name" value="MFS general substrate transporter like domains"/>
    <property type="match status" value="1"/>
</dbReference>
<keyword evidence="5 6" id="KW-0472">Membrane</keyword>
<feature type="transmembrane region" description="Helical" evidence="6">
    <location>
        <begin position="152"/>
        <end position="173"/>
    </location>
</feature>
<reference evidence="9" key="1">
    <citation type="submission" date="2016-04" db="UniProtKB">
        <authorList>
            <consortium name="WormBaseParasite"/>
        </authorList>
    </citation>
    <scope>IDENTIFICATION</scope>
</reference>
<dbReference type="PANTHER" id="PTHR23294">
    <property type="entry name" value="ET TRANSLATION PRODUCT-RELATED"/>
    <property type="match status" value="1"/>
</dbReference>
<evidence type="ECO:0000313" key="8">
    <source>
        <dbReference type="Proteomes" id="UP000276776"/>
    </source>
</evidence>
<dbReference type="AlphaFoldDB" id="A0A158RB21"/>
<evidence type="ECO:0000256" key="4">
    <source>
        <dbReference type="ARBA" id="ARBA00022989"/>
    </source>
</evidence>
<dbReference type="SUPFAM" id="SSF103473">
    <property type="entry name" value="MFS general substrate transporter"/>
    <property type="match status" value="1"/>
</dbReference>
<dbReference type="PANTHER" id="PTHR23294:SF18">
    <property type="entry name" value="UNC93-LIKE PROTEIN MFSD11"/>
    <property type="match status" value="1"/>
</dbReference>
<dbReference type="STRING" id="103827.A0A158RB21"/>
<keyword evidence="4 6" id="KW-1133">Transmembrane helix</keyword>
<reference evidence="7 8" key="2">
    <citation type="submission" date="2018-11" db="EMBL/GenBank/DDBJ databases">
        <authorList>
            <consortium name="Pathogen Informatics"/>
        </authorList>
    </citation>
    <scope>NUCLEOTIDE SEQUENCE [LARGE SCALE GENOMIC DNA]</scope>
</reference>
<dbReference type="Pfam" id="PF05978">
    <property type="entry name" value="UNC-93"/>
    <property type="match status" value="2"/>
</dbReference>
<comment type="similarity">
    <text evidence="2">Belongs to the unc-93 family.</text>
</comment>
<feature type="transmembrane region" description="Helical" evidence="6">
    <location>
        <begin position="114"/>
        <end position="131"/>
    </location>
</feature>
<dbReference type="OrthoDB" id="196103at2759"/>
<feature type="transmembrane region" description="Helical" evidence="6">
    <location>
        <begin position="237"/>
        <end position="257"/>
    </location>
</feature>
<evidence type="ECO:0000256" key="2">
    <source>
        <dbReference type="ARBA" id="ARBA00009172"/>
    </source>
</evidence>
<dbReference type="WBParaSite" id="TCLT_0000166301-mRNA-1">
    <property type="protein sequence ID" value="TCLT_0000166301-mRNA-1"/>
    <property type="gene ID" value="TCLT_0000166301"/>
</dbReference>
<name>A0A158RB21_THECL</name>
<dbReference type="Proteomes" id="UP000276776">
    <property type="component" value="Unassembled WGS sequence"/>
</dbReference>
<protein>
    <submittedName>
        <fullName evidence="9">DUF2955 domain-containing protein</fullName>
    </submittedName>
</protein>
<evidence type="ECO:0000256" key="6">
    <source>
        <dbReference type="SAM" id="Phobius"/>
    </source>
</evidence>
<dbReference type="OMA" id="NEYFLYF"/>